<keyword evidence="1" id="KW-0812">Transmembrane</keyword>
<dbReference type="AlphaFoldDB" id="A0A504YGK1"/>
<dbReference type="EMBL" id="SUNJ01013733">
    <property type="protein sequence ID" value="TPP57050.1"/>
    <property type="molecule type" value="Genomic_DNA"/>
</dbReference>
<name>A0A504YGK1_FASGI</name>
<dbReference type="OrthoDB" id="6770063at2759"/>
<organism evidence="2 3">
    <name type="scientific">Fasciola gigantica</name>
    <name type="common">Giant liver fluke</name>
    <dbReference type="NCBI Taxonomy" id="46835"/>
    <lineage>
        <taxon>Eukaryota</taxon>
        <taxon>Metazoa</taxon>
        <taxon>Spiralia</taxon>
        <taxon>Lophotrochozoa</taxon>
        <taxon>Platyhelminthes</taxon>
        <taxon>Trematoda</taxon>
        <taxon>Digenea</taxon>
        <taxon>Plagiorchiida</taxon>
        <taxon>Echinostomata</taxon>
        <taxon>Echinostomatoidea</taxon>
        <taxon>Fasciolidae</taxon>
        <taxon>Fasciola</taxon>
    </lineage>
</organism>
<keyword evidence="1" id="KW-1133">Transmembrane helix</keyword>
<dbReference type="STRING" id="46835.A0A504YGK1"/>
<proteinExistence type="predicted"/>
<dbReference type="Proteomes" id="UP000316759">
    <property type="component" value="Unassembled WGS sequence"/>
</dbReference>
<sequence>MIMTHALGDCISPAIVGAISVAISDSNSLEAQFVSLQRALFVTPFVCVLGAFSFCMCSLYLIQAKDAVQQAVEVSQLVRGTFEVPSQSEDQEIRI</sequence>
<feature type="transmembrane region" description="Helical" evidence="1">
    <location>
        <begin position="39"/>
        <end position="62"/>
    </location>
</feature>
<gene>
    <name evidence="2" type="ORF">FGIG_06142</name>
</gene>
<comment type="caution">
    <text evidence="2">The sequence shown here is derived from an EMBL/GenBank/DDBJ whole genome shotgun (WGS) entry which is preliminary data.</text>
</comment>
<keyword evidence="1" id="KW-0472">Membrane</keyword>
<protein>
    <submittedName>
        <fullName evidence="2">Transporter spinster</fullName>
    </submittedName>
</protein>
<reference evidence="2 3" key="1">
    <citation type="submission" date="2019-04" db="EMBL/GenBank/DDBJ databases">
        <title>Annotation for the trematode Fasciola gigantica.</title>
        <authorList>
            <person name="Choi Y.-J."/>
        </authorList>
    </citation>
    <scope>NUCLEOTIDE SEQUENCE [LARGE SCALE GENOMIC DNA]</scope>
    <source>
        <strain evidence="2">Uganda_cow_1</strain>
    </source>
</reference>
<keyword evidence="3" id="KW-1185">Reference proteome</keyword>
<evidence type="ECO:0000313" key="2">
    <source>
        <dbReference type="EMBL" id="TPP57050.1"/>
    </source>
</evidence>
<evidence type="ECO:0000256" key="1">
    <source>
        <dbReference type="SAM" id="Phobius"/>
    </source>
</evidence>
<evidence type="ECO:0000313" key="3">
    <source>
        <dbReference type="Proteomes" id="UP000316759"/>
    </source>
</evidence>
<accession>A0A504YGK1</accession>